<feature type="domain" description="Glucose-methanol-choline oxidoreductase C-terminal" evidence="17">
    <location>
        <begin position="430"/>
        <end position="484"/>
    </location>
</feature>
<dbReference type="InterPro" id="IPR007867">
    <property type="entry name" value="GMC_OxRtase_C"/>
</dbReference>
<dbReference type="InterPro" id="IPR036188">
    <property type="entry name" value="FAD/NAD-bd_sf"/>
</dbReference>
<evidence type="ECO:0000256" key="12">
    <source>
        <dbReference type="ARBA" id="ARBA00049645"/>
    </source>
</evidence>
<comment type="caution">
    <text evidence="18">The sequence shown here is derived from an EMBL/GenBank/DDBJ whole genome shotgun (WGS) entry which is preliminary data.</text>
</comment>
<dbReference type="GO" id="GO:0050660">
    <property type="term" value="F:flavin adenine dinucleotide binding"/>
    <property type="evidence" value="ECO:0007669"/>
    <property type="project" value="InterPro"/>
</dbReference>
<evidence type="ECO:0000256" key="11">
    <source>
        <dbReference type="ARBA" id="ARBA00038856"/>
    </source>
</evidence>
<proteinExistence type="inferred from homology"/>
<keyword evidence="10" id="KW-0413">Isomerase</keyword>
<comment type="cofactor">
    <cofactor evidence="1">
        <name>FAD</name>
        <dbReference type="ChEBI" id="CHEBI:57692"/>
    </cofactor>
</comment>
<dbReference type="InterPro" id="IPR000172">
    <property type="entry name" value="GMC_OxRdtase_N"/>
</dbReference>
<evidence type="ECO:0000256" key="15">
    <source>
        <dbReference type="ARBA" id="ARBA00049778"/>
    </source>
</evidence>
<dbReference type="EC" id="5.3.3.1" evidence="11"/>
<dbReference type="Pfam" id="PF13450">
    <property type="entry name" value="NAD_binding_8"/>
    <property type="match status" value="1"/>
</dbReference>
<name>A0A495VVY4_9PSEU</name>
<keyword evidence="7" id="KW-0443">Lipid metabolism</keyword>
<dbReference type="PRINTS" id="PR00411">
    <property type="entry name" value="PNDRDTASEI"/>
</dbReference>
<evidence type="ECO:0000256" key="14">
    <source>
        <dbReference type="ARBA" id="ARBA00049744"/>
    </source>
</evidence>
<evidence type="ECO:0000256" key="9">
    <source>
        <dbReference type="ARBA" id="ARBA00023221"/>
    </source>
</evidence>
<keyword evidence="19" id="KW-1185">Reference proteome</keyword>
<evidence type="ECO:0000256" key="2">
    <source>
        <dbReference type="ARBA" id="ARBA00010790"/>
    </source>
</evidence>
<organism evidence="18 19">
    <name type="scientific">Saccharothrix australiensis</name>
    <dbReference type="NCBI Taxonomy" id="2072"/>
    <lineage>
        <taxon>Bacteria</taxon>
        <taxon>Bacillati</taxon>
        <taxon>Actinomycetota</taxon>
        <taxon>Actinomycetes</taxon>
        <taxon>Pseudonocardiales</taxon>
        <taxon>Pseudonocardiaceae</taxon>
        <taxon>Saccharothrix</taxon>
    </lineage>
</organism>
<gene>
    <name evidence="18" type="ORF">C8E97_2183</name>
</gene>
<dbReference type="PANTHER" id="PTHR47470:SF1">
    <property type="entry name" value="FAD-DEPENDENT OXIDOREDUCTASE 2 FAD BINDING DOMAIN-CONTAINING PROTEIN"/>
    <property type="match status" value="1"/>
</dbReference>
<comment type="pathway">
    <text evidence="12">Steroid metabolism; cholesterol degradation.</text>
</comment>
<accession>A0A495VVY4</accession>
<dbReference type="EMBL" id="RBXO01000001">
    <property type="protein sequence ID" value="RKT53611.1"/>
    <property type="molecule type" value="Genomic_DNA"/>
</dbReference>
<evidence type="ECO:0000256" key="5">
    <source>
        <dbReference type="ARBA" id="ARBA00022827"/>
    </source>
</evidence>
<keyword evidence="8" id="KW-1207">Sterol metabolism</keyword>
<comment type="similarity">
    <text evidence="2">Belongs to the GMC oxidoreductase family.</text>
</comment>
<dbReference type="GO" id="GO:0016995">
    <property type="term" value="F:cholesterol oxidase activity"/>
    <property type="evidence" value="ECO:0007669"/>
    <property type="project" value="UniProtKB-EC"/>
</dbReference>
<dbReference type="Gene3D" id="3.50.50.60">
    <property type="entry name" value="FAD/NAD(P)-binding domain"/>
    <property type="match status" value="1"/>
</dbReference>
<dbReference type="Pfam" id="PF00732">
    <property type="entry name" value="GMC_oxred_N"/>
    <property type="match status" value="1"/>
</dbReference>
<keyword evidence="9" id="KW-0753">Steroid metabolism</keyword>
<dbReference type="PANTHER" id="PTHR47470">
    <property type="entry name" value="CHOLESTEROL OXIDASE"/>
    <property type="match status" value="1"/>
</dbReference>
<evidence type="ECO:0000256" key="10">
    <source>
        <dbReference type="ARBA" id="ARBA00023235"/>
    </source>
</evidence>
<evidence type="ECO:0000256" key="6">
    <source>
        <dbReference type="ARBA" id="ARBA00023002"/>
    </source>
</evidence>
<evidence type="ECO:0000256" key="8">
    <source>
        <dbReference type="ARBA" id="ARBA00023166"/>
    </source>
</evidence>
<dbReference type="Gene3D" id="3.30.410.10">
    <property type="entry name" value="Cholesterol Oxidase, domain 2"/>
    <property type="match status" value="1"/>
</dbReference>
<dbReference type="Pfam" id="PF22500">
    <property type="entry name" value="GMC_oxred_C_1st"/>
    <property type="match status" value="1"/>
</dbReference>
<dbReference type="SUPFAM" id="SSF51905">
    <property type="entry name" value="FAD/NAD(P)-binding domain"/>
    <property type="match status" value="1"/>
</dbReference>
<dbReference type="PRINTS" id="PR00368">
    <property type="entry name" value="FADPNR"/>
</dbReference>
<keyword evidence="6" id="KW-0560">Oxidoreductase</keyword>
<dbReference type="InterPro" id="IPR052542">
    <property type="entry name" value="Cholesterol_Oxidase"/>
</dbReference>
<keyword evidence="5" id="KW-0274">FAD</keyword>
<evidence type="ECO:0000256" key="13">
    <source>
        <dbReference type="ARBA" id="ARBA00049723"/>
    </source>
</evidence>
<evidence type="ECO:0000313" key="18">
    <source>
        <dbReference type="EMBL" id="RKT53611.1"/>
    </source>
</evidence>
<dbReference type="SUPFAM" id="SSF54373">
    <property type="entry name" value="FAD-linked reductases, C-terminal domain"/>
    <property type="match status" value="1"/>
</dbReference>
<evidence type="ECO:0000259" key="17">
    <source>
        <dbReference type="Pfam" id="PF05199"/>
    </source>
</evidence>
<evidence type="ECO:0000256" key="7">
    <source>
        <dbReference type="ARBA" id="ARBA00023098"/>
    </source>
</evidence>
<sequence length="499" mass="53340">MARPAGRTPVRQEHRQAVVVGSGFGGAVAALRLAEAGVATLVLERGRRWRGGPAGDPFPRLWRPDRRMRWSARTPPTHGTRPVLLPRYAGLVEKVVGRGIRVLCGAGVGGGSLHYGGASIRPSEELFGRVMPSGVDFEEMDLTYYPRAAAALRLSPIPDDVLRHERYTSSRRFLADAREAGLRTFRIPQPVDWDVVRRELSGGLPPWSTRGEVHCGVNNDARHSVDKTYLAAAEATGLCEVAPLHVVRELTGGTGRRYTLTCDRIATDGTVLEHVEVTTDAVFLAAGSVGTSELLVRAKATRALPDLPDEVGEHWGDNGDRIHLRALLPYSTLPHQGGPACVGAHDWESSPTPVTVQHVPLPFGVETRSALLGCMGLSDGRGAFRYESGTGRVRLTWPRAADRGAGRAVRAAVARLTDAGGGVAADLTATYPLTLHPLGGAVIGPVCDQAGRVHDHPGLHVVDSALIPGSTGCCNPSWTITALAERCMDRLLSKGPHFS</sequence>
<dbReference type="RefSeq" id="WP_170211745.1">
    <property type="nucleotide sequence ID" value="NZ_RBXO01000001.1"/>
</dbReference>
<evidence type="ECO:0000313" key="19">
    <source>
        <dbReference type="Proteomes" id="UP000282084"/>
    </source>
</evidence>
<feature type="domain" description="Glucose-methanol-choline oxidoreductase N-terminal" evidence="16">
    <location>
        <begin position="92"/>
        <end position="297"/>
    </location>
</feature>
<protein>
    <recommendedName>
        <fullName evidence="14">Cholesterol oxidase</fullName>
        <ecNumber evidence="13">1.1.3.6</ecNumber>
        <ecNumber evidence="11">5.3.3.1</ecNumber>
    </recommendedName>
    <alternativeName>
        <fullName evidence="15">Cholesterol isomerase</fullName>
    </alternativeName>
</protein>
<dbReference type="AlphaFoldDB" id="A0A495VVY4"/>
<dbReference type="Proteomes" id="UP000282084">
    <property type="component" value="Unassembled WGS sequence"/>
</dbReference>
<reference evidence="18 19" key="1">
    <citation type="submission" date="2018-10" db="EMBL/GenBank/DDBJ databases">
        <title>Sequencing the genomes of 1000 actinobacteria strains.</title>
        <authorList>
            <person name="Klenk H.-P."/>
        </authorList>
    </citation>
    <scope>NUCLEOTIDE SEQUENCE [LARGE SCALE GENOMIC DNA]</scope>
    <source>
        <strain evidence="18 19">DSM 43800</strain>
    </source>
</reference>
<dbReference type="EC" id="1.1.3.6" evidence="13"/>
<dbReference type="GO" id="GO:0008203">
    <property type="term" value="P:cholesterol metabolic process"/>
    <property type="evidence" value="ECO:0007669"/>
    <property type="project" value="UniProtKB-KW"/>
</dbReference>
<dbReference type="GO" id="GO:0004769">
    <property type="term" value="F:steroid Delta-isomerase activity"/>
    <property type="evidence" value="ECO:0007669"/>
    <property type="project" value="UniProtKB-EC"/>
</dbReference>
<evidence type="ECO:0000259" key="16">
    <source>
        <dbReference type="Pfam" id="PF00732"/>
    </source>
</evidence>
<evidence type="ECO:0000256" key="3">
    <source>
        <dbReference type="ARBA" id="ARBA00022548"/>
    </source>
</evidence>
<evidence type="ECO:0000256" key="4">
    <source>
        <dbReference type="ARBA" id="ARBA00022630"/>
    </source>
</evidence>
<evidence type="ECO:0000256" key="1">
    <source>
        <dbReference type="ARBA" id="ARBA00001974"/>
    </source>
</evidence>
<keyword evidence="3" id="KW-0153">Cholesterol metabolism</keyword>
<dbReference type="Pfam" id="PF05199">
    <property type="entry name" value="GMC_oxred_C"/>
    <property type="match status" value="1"/>
</dbReference>
<keyword evidence="4" id="KW-0285">Flavoprotein</keyword>